<dbReference type="RefSeq" id="WP_068570905.1">
    <property type="nucleotide sequence ID" value="NZ_LSRE01000016.1"/>
</dbReference>
<dbReference type="GO" id="GO:0020037">
    <property type="term" value="F:heme binding"/>
    <property type="evidence" value="ECO:0007669"/>
    <property type="project" value="InterPro"/>
</dbReference>
<gene>
    <name evidence="3" type="ORF">AXK60_24430</name>
    <name evidence="2" type="ORF">AXK61_21415</name>
</gene>
<reference evidence="4" key="1">
    <citation type="submission" date="2016-02" db="EMBL/GenBank/DDBJ databases">
        <authorList>
            <person name="Wen L."/>
            <person name="He K."/>
            <person name="Yang H."/>
        </authorList>
    </citation>
    <scope>NUCLEOTIDE SEQUENCE [LARGE SCALE GENOMIC DNA]</scope>
    <source>
        <strain evidence="4">JCM 15929</strain>
    </source>
</reference>
<feature type="chain" id="PRO_5007483431" description="Hemophore-related protein" evidence="1">
    <location>
        <begin position="28"/>
        <end position="118"/>
    </location>
</feature>
<proteinExistence type="predicted"/>
<comment type="caution">
    <text evidence="3">The sequence shown here is derived from an EMBL/GenBank/DDBJ whole genome shotgun (WGS) entry which is preliminary data.</text>
</comment>
<keyword evidence="5" id="KW-1185">Reference proteome</keyword>
<protein>
    <recommendedName>
        <fullName evidence="6">Hemophore-related protein</fullName>
    </recommendedName>
</protein>
<dbReference type="Proteomes" id="UP000070409">
    <property type="component" value="Unassembled WGS sequence"/>
</dbReference>
<reference evidence="3" key="2">
    <citation type="submission" date="2016-02" db="EMBL/GenBank/DDBJ databases">
        <authorList>
            <person name="Teng J.L."/>
            <person name="Yang Y."/>
            <person name="Huang Y."/>
            <person name="Guo F."/>
            <person name="Wei W."/>
            <person name="Chen J.H."/>
            <person name="Wong S.Y."/>
            <person name="Lau S.K."/>
            <person name="Woo P.C."/>
        </authorList>
    </citation>
    <scope>NUCLEOTIDE SEQUENCE</scope>
    <source>
        <strain evidence="3">JCM 15929</strain>
    </source>
</reference>
<keyword evidence="1" id="KW-0732">Signal</keyword>
<reference evidence="2 5" key="3">
    <citation type="submission" date="2016-02" db="EMBL/GenBank/DDBJ databases">
        <authorList>
            <person name="Teng J.L."/>
            <person name="Tang Y."/>
            <person name="Huang Y."/>
            <person name="Guo F."/>
            <person name="Wei W."/>
            <person name="Chen J.H."/>
            <person name="Wong S.Y."/>
            <person name="Lau S.K."/>
            <person name="Woo P.C."/>
        </authorList>
    </citation>
    <scope>NUCLEOTIDE SEQUENCE [LARGE SCALE GENOMIC DNA]</scope>
    <source>
        <strain evidence="2 5">JCM 13375</strain>
    </source>
</reference>
<dbReference type="InterPro" id="IPR032407">
    <property type="entry name" value="MHB"/>
</dbReference>
<dbReference type="NCBIfam" id="TIGR04529">
    <property type="entry name" value="MTB_hemophore"/>
    <property type="match status" value="1"/>
</dbReference>
<accession>A0A138AN42</accession>
<dbReference type="EMBL" id="LSRF01000017">
    <property type="protein sequence ID" value="KXP11874.1"/>
    <property type="molecule type" value="Genomic_DNA"/>
</dbReference>
<evidence type="ECO:0000313" key="3">
    <source>
        <dbReference type="EMBL" id="KXP11874.1"/>
    </source>
</evidence>
<sequence length="118" mass="12364">MLTRWKIAATTGAAGALVLAPAAMAQAAPSDPVPGTNCTVAQVERATVAVAPEAQTMVNQLPGGRAEAQRILALPPAERNARIHELGRQNPQLAAYYQQNQAKINSTIATVAKTCSQY</sequence>
<evidence type="ECO:0000313" key="5">
    <source>
        <dbReference type="Proteomes" id="UP000070409"/>
    </source>
</evidence>
<dbReference type="EMBL" id="LSRE01000016">
    <property type="protein sequence ID" value="KXO97779.1"/>
    <property type="molecule type" value="Genomic_DNA"/>
</dbReference>
<dbReference type="AlphaFoldDB" id="A0A138AN42"/>
<evidence type="ECO:0000313" key="4">
    <source>
        <dbReference type="Proteomes" id="UP000070258"/>
    </source>
</evidence>
<evidence type="ECO:0000256" key="1">
    <source>
        <dbReference type="SAM" id="SignalP"/>
    </source>
</evidence>
<organism evidence="3 4">
    <name type="scientific">Tsukamurella pseudospumae</name>
    <dbReference type="NCBI Taxonomy" id="239498"/>
    <lineage>
        <taxon>Bacteria</taxon>
        <taxon>Bacillati</taxon>
        <taxon>Actinomycetota</taxon>
        <taxon>Actinomycetes</taxon>
        <taxon>Mycobacteriales</taxon>
        <taxon>Tsukamurellaceae</taxon>
        <taxon>Tsukamurella</taxon>
    </lineage>
</organism>
<name>A0A138AN42_9ACTN</name>
<dbReference type="Proteomes" id="UP000070258">
    <property type="component" value="Unassembled WGS sequence"/>
</dbReference>
<evidence type="ECO:0000313" key="2">
    <source>
        <dbReference type="EMBL" id="KXO97779.1"/>
    </source>
</evidence>
<evidence type="ECO:0008006" key="6">
    <source>
        <dbReference type="Google" id="ProtNLM"/>
    </source>
</evidence>
<feature type="signal peptide" evidence="1">
    <location>
        <begin position="1"/>
        <end position="27"/>
    </location>
</feature>